<keyword evidence="3" id="KW-1185">Reference proteome</keyword>
<dbReference type="GeneID" id="33059163"/>
<dbReference type="Proteomes" id="UP000076104">
    <property type="component" value="Chromosome"/>
</dbReference>
<evidence type="ECO:0000313" key="3">
    <source>
        <dbReference type="Proteomes" id="UP000076104"/>
    </source>
</evidence>
<reference evidence="2 3" key="1">
    <citation type="submission" date="2016-03" db="EMBL/GenBank/DDBJ databases">
        <title>Genome sequencing of Psychrobacter alimentarius PAMC 27889.</title>
        <authorList>
            <person name="Lee J."/>
            <person name="Kim O.-S."/>
        </authorList>
    </citation>
    <scope>NUCLEOTIDE SEQUENCE [LARGE SCALE GENOMIC DNA]</scope>
    <source>
        <strain evidence="2 3">PAMC 27889</strain>
    </source>
</reference>
<evidence type="ECO:0008006" key="4">
    <source>
        <dbReference type="Google" id="ProtNLM"/>
    </source>
</evidence>
<protein>
    <recommendedName>
        <fullName evidence="4">Lipoprotein</fullName>
    </recommendedName>
</protein>
<gene>
    <name evidence="2" type="ORF">A3K91_2192</name>
</gene>
<feature type="signal peptide" evidence="1">
    <location>
        <begin position="1"/>
        <end position="21"/>
    </location>
</feature>
<organism evidence="2 3">
    <name type="scientific">Psychrobacter alimentarius</name>
    <dbReference type="NCBI Taxonomy" id="261164"/>
    <lineage>
        <taxon>Bacteria</taxon>
        <taxon>Pseudomonadati</taxon>
        <taxon>Pseudomonadota</taxon>
        <taxon>Gammaproteobacteria</taxon>
        <taxon>Moraxellales</taxon>
        <taxon>Moraxellaceae</taxon>
        <taxon>Psychrobacter</taxon>
    </lineage>
</organism>
<dbReference type="PROSITE" id="PS51257">
    <property type="entry name" value="PROKAR_LIPOPROTEIN"/>
    <property type="match status" value="1"/>
</dbReference>
<proteinExistence type="predicted"/>
<dbReference type="EMBL" id="CP014945">
    <property type="protein sequence ID" value="AMT97772.1"/>
    <property type="molecule type" value="Genomic_DNA"/>
</dbReference>
<evidence type="ECO:0000256" key="1">
    <source>
        <dbReference type="SAM" id="SignalP"/>
    </source>
</evidence>
<evidence type="ECO:0000313" key="2">
    <source>
        <dbReference type="EMBL" id="AMT97772.1"/>
    </source>
</evidence>
<keyword evidence="1" id="KW-0732">Signal</keyword>
<sequence>MKQVKKLTVIALLIPLSTACSSPPSESIVEGLIIAQYKQGDQIVSEAVANAGNDKTAIAMSNMMERMMPKLERIENINCDTTEGWNTYMCTADITQTIAGTSRIDKTRFKLSKVNGEWALKD</sequence>
<name>A0ABN4N4U8_9GAMM</name>
<dbReference type="RefSeq" id="WP_228139857.1">
    <property type="nucleotide sequence ID" value="NZ_CP014945.1"/>
</dbReference>
<accession>A0ABN4N4U8</accession>
<feature type="chain" id="PRO_5047043621" description="Lipoprotein" evidence="1">
    <location>
        <begin position="22"/>
        <end position="122"/>
    </location>
</feature>